<evidence type="ECO:0000259" key="1">
    <source>
        <dbReference type="Pfam" id="PF12146"/>
    </source>
</evidence>
<comment type="caution">
    <text evidence="2">The sequence shown here is derived from an EMBL/GenBank/DDBJ whole genome shotgun (WGS) entry which is preliminary data.</text>
</comment>
<dbReference type="InterPro" id="IPR053145">
    <property type="entry name" value="AB_hydrolase_Est10"/>
</dbReference>
<name>A0A135I6R8_9GAMM</name>
<dbReference type="STRING" id="294935.ATN88_23005"/>
<keyword evidence="3" id="KW-1185">Reference proteome</keyword>
<proteinExistence type="predicted"/>
<dbReference type="GO" id="GO:0052689">
    <property type="term" value="F:carboxylic ester hydrolase activity"/>
    <property type="evidence" value="ECO:0007669"/>
    <property type="project" value="TreeGrafter"/>
</dbReference>
<gene>
    <name evidence="2" type="ORF">ATN88_23005</name>
</gene>
<evidence type="ECO:0000313" key="3">
    <source>
        <dbReference type="Proteomes" id="UP000070529"/>
    </source>
</evidence>
<dbReference type="InterPro" id="IPR029058">
    <property type="entry name" value="AB_hydrolase_fold"/>
</dbReference>
<dbReference type="OrthoDB" id="5918954at2"/>
<sequence length="213" mass="23499">MFHVKHIVEKYDAAMSKETEIIIERIDGKLSGSLLMPERPITPSLSIIVSGSGPTDRNGNQAGLHNDSLKKLATCLFENDCATFRFDKRGIGQSVFPLLTESDLTIDVYVRDILAIAETLRHDYGFRNINLIGHSEGGIIALLAAQKMQVDKLVLLATPAIPMSESLTKQYRERAPEFADDVEAASQASKVVMLFAIPTNTLKWRLGLPSFPT</sequence>
<evidence type="ECO:0000313" key="2">
    <source>
        <dbReference type="EMBL" id="KXF81150.1"/>
    </source>
</evidence>
<feature type="domain" description="Serine aminopeptidase S33" evidence="1">
    <location>
        <begin position="65"/>
        <end position="166"/>
    </location>
</feature>
<protein>
    <recommendedName>
        <fullName evidence="1">Serine aminopeptidase S33 domain-containing protein</fullName>
    </recommendedName>
</protein>
<dbReference type="Gene3D" id="3.40.50.1820">
    <property type="entry name" value="alpha/beta hydrolase"/>
    <property type="match status" value="1"/>
</dbReference>
<organism evidence="2 3">
    <name type="scientific">Enterovibrio coralii</name>
    <dbReference type="NCBI Taxonomy" id="294935"/>
    <lineage>
        <taxon>Bacteria</taxon>
        <taxon>Pseudomonadati</taxon>
        <taxon>Pseudomonadota</taxon>
        <taxon>Gammaproteobacteria</taxon>
        <taxon>Vibrionales</taxon>
        <taxon>Vibrionaceae</taxon>
        <taxon>Enterovibrio</taxon>
    </lineage>
</organism>
<dbReference type="EMBL" id="LNTY01000035">
    <property type="protein sequence ID" value="KXF81150.1"/>
    <property type="molecule type" value="Genomic_DNA"/>
</dbReference>
<dbReference type="AlphaFoldDB" id="A0A135I6R8"/>
<reference evidence="2 3" key="1">
    <citation type="submission" date="2015-11" db="EMBL/GenBank/DDBJ databases">
        <title>Genomic Taxonomy of the Vibrionaceae.</title>
        <authorList>
            <person name="Gomez-Gil B."/>
            <person name="Enciso-Ibarra J."/>
        </authorList>
    </citation>
    <scope>NUCLEOTIDE SEQUENCE [LARGE SCALE GENOMIC DNA]</scope>
    <source>
        <strain evidence="2 3">CAIM 912</strain>
    </source>
</reference>
<dbReference type="PANTHER" id="PTHR43265:SF1">
    <property type="entry name" value="ESTERASE ESTD"/>
    <property type="match status" value="1"/>
</dbReference>
<dbReference type="SUPFAM" id="SSF53474">
    <property type="entry name" value="alpha/beta-Hydrolases"/>
    <property type="match status" value="1"/>
</dbReference>
<accession>A0A135I6R8</accession>
<dbReference type="PANTHER" id="PTHR43265">
    <property type="entry name" value="ESTERASE ESTD"/>
    <property type="match status" value="1"/>
</dbReference>
<dbReference type="Pfam" id="PF12146">
    <property type="entry name" value="Hydrolase_4"/>
    <property type="match status" value="1"/>
</dbReference>
<dbReference type="InterPro" id="IPR022742">
    <property type="entry name" value="Hydrolase_4"/>
</dbReference>
<dbReference type="Proteomes" id="UP000070529">
    <property type="component" value="Unassembled WGS sequence"/>
</dbReference>